<feature type="coiled-coil region" evidence="7">
    <location>
        <begin position="813"/>
        <end position="840"/>
    </location>
</feature>
<feature type="region of interest" description="Disordered" evidence="8">
    <location>
        <begin position="1"/>
        <end position="48"/>
    </location>
</feature>
<dbReference type="EMBL" id="KV423976">
    <property type="protein sequence ID" value="KZT56522.1"/>
    <property type="molecule type" value="Genomic_DNA"/>
</dbReference>
<evidence type="ECO:0000256" key="1">
    <source>
        <dbReference type="ARBA" id="ARBA00009711"/>
    </source>
</evidence>
<feature type="compositionally biased region" description="Low complexity" evidence="8">
    <location>
        <begin position="1044"/>
        <end position="1064"/>
    </location>
</feature>
<dbReference type="PROSITE" id="PS51805">
    <property type="entry name" value="EPHD"/>
    <property type="match status" value="1"/>
</dbReference>
<evidence type="ECO:0000259" key="10">
    <source>
        <dbReference type="PROSITE" id="PS51184"/>
    </source>
</evidence>
<dbReference type="PROSITE" id="PS51183">
    <property type="entry name" value="JMJN"/>
    <property type="match status" value="1"/>
</dbReference>
<dbReference type="InterPro" id="IPR013083">
    <property type="entry name" value="Znf_RING/FYVE/PHD"/>
</dbReference>
<feature type="domain" description="PHD-type" evidence="11">
    <location>
        <begin position="537"/>
        <end position="664"/>
    </location>
</feature>
<dbReference type="GO" id="GO:0010468">
    <property type="term" value="P:regulation of gene expression"/>
    <property type="evidence" value="ECO:0007669"/>
    <property type="project" value="TreeGrafter"/>
</dbReference>
<proteinExistence type="inferred from homology"/>
<dbReference type="PANTHER" id="PTHR10694:SF7">
    <property type="entry name" value="[HISTONE H3]-TRIMETHYL-L-LYSINE(9) DEMETHYLASE"/>
    <property type="match status" value="1"/>
</dbReference>
<dbReference type="Gene3D" id="3.30.40.10">
    <property type="entry name" value="Zinc/RING finger domain, C3HC4 (zinc finger)"/>
    <property type="match status" value="1"/>
</dbReference>
<dbReference type="EC" id="1.14.11.66" evidence="2"/>
<gene>
    <name evidence="12" type="ORF">CALCODRAFT_470968</name>
</gene>
<evidence type="ECO:0000256" key="7">
    <source>
        <dbReference type="SAM" id="Coils"/>
    </source>
</evidence>
<keyword evidence="4" id="KW-0863">Zinc-finger</keyword>
<dbReference type="SUPFAM" id="SSF51197">
    <property type="entry name" value="Clavaminate synthase-like"/>
    <property type="match status" value="1"/>
</dbReference>
<dbReference type="Pfam" id="PF02373">
    <property type="entry name" value="JmjC"/>
    <property type="match status" value="1"/>
</dbReference>
<dbReference type="PROSITE" id="PS51184">
    <property type="entry name" value="JMJC"/>
    <property type="match status" value="1"/>
</dbReference>
<dbReference type="Gene3D" id="2.60.120.650">
    <property type="entry name" value="Cupin"/>
    <property type="match status" value="2"/>
</dbReference>
<dbReference type="STRING" id="1353952.A0A165FBV5"/>
<dbReference type="InterPro" id="IPR003347">
    <property type="entry name" value="JmjC_dom"/>
</dbReference>
<dbReference type="GO" id="GO:0051864">
    <property type="term" value="F:histone H3K36 demethylase activity"/>
    <property type="evidence" value="ECO:0007669"/>
    <property type="project" value="TreeGrafter"/>
</dbReference>
<keyword evidence="3" id="KW-0479">Metal-binding</keyword>
<evidence type="ECO:0000313" key="12">
    <source>
        <dbReference type="EMBL" id="KZT56522.1"/>
    </source>
</evidence>
<evidence type="ECO:0000256" key="2">
    <source>
        <dbReference type="ARBA" id="ARBA00012900"/>
    </source>
</evidence>
<feature type="compositionally biased region" description="Low complexity" evidence="8">
    <location>
        <begin position="526"/>
        <end position="535"/>
    </location>
</feature>
<feature type="region of interest" description="Disordered" evidence="8">
    <location>
        <begin position="477"/>
        <end position="535"/>
    </location>
</feature>
<dbReference type="InParanoid" id="A0A165FBV5"/>
<evidence type="ECO:0000256" key="3">
    <source>
        <dbReference type="ARBA" id="ARBA00022723"/>
    </source>
</evidence>
<evidence type="ECO:0000313" key="13">
    <source>
        <dbReference type="Proteomes" id="UP000076842"/>
    </source>
</evidence>
<feature type="region of interest" description="Disordered" evidence="8">
    <location>
        <begin position="1019"/>
        <end position="1074"/>
    </location>
</feature>
<dbReference type="PANTHER" id="PTHR10694">
    <property type="entry name" value="LYSINE-SPECIFIC DEMETHYLASE"/>
    <property type="match status" value="1"/>
</dbReference>
<organism evidence="12 13">
    <name type="scientific">Calocera cornea HHB12733</name>
    <dbReference type="NCBI Taxonomy" id="1353952"/>
    <lineage>
        <taxon>Eukaryota</taxon>
        <taxon>Fungi</taxon>
        <taxon>Dikarya</taxon>
        <taxon>Basidiomycota</taxon>
        <taxon>Agaricomycotina</taxon>
        <taxon>Dacrymycetes</taxon>
        <taxon>Dacrymycetales</taxon>
        <taxon>Dacrymycetaceae</taxon>
        <taxon>Calocera</taxon>
    </lineage>
</organism>
<comment type="catalytic activity">
    <reaction evidence="6">
        <text>N(6),N(6),N(6)-trimethyl-L-lysyl(9)-[histone H3] + 2 2-oxoglutarate + 2 O2 = N(6)-methyl-L-lysyl(9)-[histone H3] + 2 formaldehyde + 2 succinate + 2 CO2</text>
        <dbReference type="Rhea" id="RHEA:60200"/>
        <dbReference type="Rhea" id="RHEA-COMP:15538"/>
        <dbReference type="Rhea" id="RHEA-COMP:15542"/>
        <dbReference type="ChEBI" id="CHEBI:15379"/>
        <dbReference type="ChEBI" id="CHEBI:16526"/>
        <dbReference type="ChEBI" id="CHEBI:16810"/>
        <dbReference type="ChEBI" id="CHEBI:16842"/>
        <dbReference type="ChEBI" id="CHEBI:30031"/>
        <dbReference type="ChEBI" id="CHEBI:61929"/>
        <dbReference type="ChEBI" id="CHEBI:61961"/>
        <dbReference type="EC" id="1.14.11.66"/>
    </reaction>
</comment>
<accession>A0A165FBV5</accession>
<feature type="region of interest" description="Disordered" evidence="8">
    <location>
        <begin position="141"/>
        <end position="218"/>
    </location>
</feature>
<dbReference type="AlphaFoldDB" id="A0A165FBV5"/>
<feature type="compositionally biased region" description="Pro residues" evidence="8">
    <location>
        <begin position="206"/>
        <end position="216"/>
    </location>
</feature>
<sequence length="1139" mass="126381">MPLPSRTSSAESAIPPQPDHFYPSPFNRPDWRDPADPESCIWPEEDPAASRGIPVFKPTWDDFEDFEAYVTAIAPWGKRSGIVKVIPPKEWTDSLPSVVPQLADVRLRNPIAQEMIGGSGLFRQSNIEKRRTYSVQEWAKMCDKEESRTPSPSTTLKKERSEKKELSKKRKRRRVEETDAEDDDAREEKEVERGVAILSDHQYDAPPTPESLPDPAPRIATDGSNAVDKDVRIDENFFASFDPKTSWLPPDTKPEDYTPEVCARLDRNFWRSIGNLGSPAWYGADMKGSLFTDETTSWNVSKLPNPLSRLLDQTNRKLPGVNTPYLYFGMWRAAFAWHVEDMDLYSINYIHFGAPKLWWAIPSEKYGAFERTMKGYFPADAKSCSQFLRHKSFLVSPTVLANSSCRPNVLVQHQGEFVITFPHGYHAGINLGFNCAESVNFALQGWEDAVRKADWCKCEKDSVKLDVDALHEEAKEIQAKEARSAPPKESKSSKKRKIEETALEEEPKVVKRAKRRHSVPNPKQVATDASPSATTPTRACILCPGADEDTLLRVHDVPAAIRKLSTVHAWAHERCAAIIPETWVDTLDGEKCVFGVDVIEKARWDLKCAACTKTTLKNYGAKIQCTRGKCPRAFHVSCAMEKSEVQFKEVEEVEKEVVFADMGAGCGDQPQEQTPGEQGIPIDMEMPAAQHLNAHTAEVPIHDQEEASQRTMKVIKTIKKPIIELLCPVHNPDMRILAKQRKDEARKRSVLALKEGDRIRIRLSSGVFEVTLLGIDEAAEKVEVMWDDQSKREIKWGSIHWGAVSEEVLAASKAKQEAKEEALETKLRQYQEALRLAKKHRPILPAPSIAGYTPVQPSGALNGAVPAASNAPSSAPNYLTSVFTIPPSASNLAPTGPCTSSVNTLSPPCDHSASRPEEQIARRADETAAPSYIVGHPSSGTYPTGYWATVSHPGYWQHPSFISQGWYDYHGRWHEGPVPTYAHHESDGNSNSTVSTSPNHGIALYDYRGFLVDRYPTDVGCSAPPPGPNPALADHDAMQPGPGPSADSTASQTTPTSPSSNNAALPRSTSPEAHQAPRLLQVPPSVVLNNPDLVPLLNSLMQNETMRNTLQRLKETFSTQLTPPIGIPTVDYNHTDIVS</sequence>
<dbReference type="Pfam" id="PF13832">
    <property type="entry name" value="zf-HC5HC2H_2"/>
    <property type="match status" value="1"/>
</dbReference>
<feature type="compositionally biased region" description="Basic and acidic residues" evidence="8">
    <location>
        <begin position="477"/>
        <end position="509"/>
    </location>
</feature>
<dbReference type="Pfam" id="PF02375">
    <property type="entry name" value="JmjN"/>
    <property type="match status" value="1"/>
</dbReference>
<reference evidence="12 13" key="1">
    <citation type="journal article" date="2016" name="Mol. Biol. Evol.">
        <title>Comparative Genomics of Early-Diverging Mushroom-Forming Fungi Provides Insights into the Origins of Lignocellulose Decay Capabilities.</title>
        <authorList>
            <person name="Nagy L.G."/>
            <person name="Riley R."/>
            <person name="Tritt A."/>
            <person name="Adam C."/>
            <person name="Daum C."/>
            <person name="Floudas D."/>
            <person name="Sun H."/>
            <person name="Yadav J.S."/>
            <person name="Pangilinan J."/>
            <person name="Larsson K.H."/>
            <person name="Matsuura K."/>
            <person name="Barry K."/>
            <person name="Labutti K."/>
            <person name="Kuo R."/>
            <person name="Ohm R.A."/>
            <person name="Bhattacharya S.S."/>
            <person name="Shirouzu T."/>
            <person name="Yoshinaga Y."/>
            <person name="Martin F.M."/>
            <person name="Grigoriev I.V."/>
            <person name="Hibbett D.S."/>
        </authorList>
    </citation>
    <scope>NUCLEOTIDE SEQUENCE [LARGE SCALE GENOMIC DNA]</scope>
    <source>
        <strain evidence="12 13">HHB12733</strain>
    </source>
</reference>
<evidence type="ECO:0000256" key="4">
    <source>
        <dbReference type="ARBA" id="ARBA00022771"/>
    </source>
</evidence>
<dbReference type="CDD" id="cd15571">
    <property type="entry name" value="ePHD"/>
    <property type="match status" value="1"/>
</dbReference>
<evidence type="ECO:0000259" key="11">
    <source>
        <dbReference type="PROSITE" id="PS51805"/>
    </source>
</evidence>
<keyword evidence="7" id="KW-0175">Coiled coil</keyword>
<comment type="similarity">
    <text evidence="1">Belongs to the JHDM3 histone demethylase family.</text>
</comment>
<dbReference type="OrthoDB" id="9547406at2759"/>
<dbReference type="InterPro" id="IPR003349">
    <property type="entry name" value="JmjN"/>
</dbReference>
<evidence type="ECO:0000259" key="9">
    <source>
        <dbReference type="PROSITE" id="PS51183"/>
    </source>
</evidence>
<dbReference type="GO" id="GO:0005634">
    <property type="term" value="C:nucleus"/>
    <property type="evidence" value="ECO:0007669"/>
    <property type="project" value="TreeGrafter"/>
</dbReference>
<keyword evidence="5" id="KW-0862">Zinc</keyword>
<dbReference type="GO" id="GO:0140684">
    <property type="term" value="F:histone H3K9me2/H3K9me3 demethylase activity"/>
    <property type="evidence" value="ECO:0007669"/>
    <property type="project" value="UniProtKB-EC"/>
</dbReference>
<evidence type="ECO:0000256" key="8">
    <source>
        <dbReference type="SAM" id="MobiDB-lite"/>
    </source>
</evidence>
<feature type="domain" description="JmjN" evidence="9">
    <location>
        <begin position="53"/>
        <end position="94"/>
    </location>
</feature>
<evidence type="ECO:0000256" key="6">
    <source>
        <dbReference type="ARBA" id="ARBA00049349"/>
    </source>
</evidence>
<feature type="compositionally biased region" description="Basic and acidic residues" evidence="8">
    <location>
        <begin position="156"/>
        <end position="165"/>
    </location>
</feature>
<protein>
    <recommendedName>
        <fullName evidence="2">[histone H3]-trimethyl-L-lysine(9) demethylase</fullName>
        <ecNumber evidence="2">1.14.11.66</ecNumber>
    </recommendedName>
</protein>
<dbReference type="SMART" id="SM00545">
    <property type="entry name" value="JmjN"/>
    <property type="match status" value="1"/>
</dbReference>
<dbReference type="Proteomes" id="UP000076842">
    <property type="component" value="Unassembled WGS sequence"/>
</dbReference>
<dbReference type="GO" id="GO:0008270">
    <property type="term" value="F:zinc ion binding"/>
    <property type="evidence" value="ECO:0007669"/>
    <property type="project" value="UniProtKB-KW"/>
</dbReference>
<evidence type="ECO:0000256" key="5">
    <source>
        <dbReference type="ARBA" id="ARBA00022833"/>
    </source>
</evidence>
<feature type="domain" description="JmjC" evidence="10">
    <location>
        <begin position="292"/>
        <end position="458"/>
    </location>
</feature>
<dbReference type="SMART" id="SM00558">
    <property type="entry name" value="JmjC"/>
    <property type="match status" value="1"/>
</dbReference>
<dbReference type="GO" id="GO:0000785">
    <property type="term" value="C:chromatin"/>
    <property type="evidence" value="ECO:0007669"/>
    <property type="project" value="TreeGrafter"/>
</dbReference>
<feature type="compositionally biased region" description="Polar residues" evidence="8">
    <location>
        <begin position="1"/>
        <end position="11"/>
    </location>
</feature>
<name>A0A165FBV5_9BASI</name>
<dbReference type="InterPro" id="IPR034732">
    <property type="entry name" value="EPHD"/>
</dbReference>
<keyword evidence="13" id="KW-1185">Reference proteome</keyword>